<organism evidence="7 8">
    <name type="scientific">Aquibacillus albus</name>
    <dbReference type="NCBI Taxonomy" id="1168171"/>
    <lineage>
        <taxon>Bacteria</taxon>
        <taxon>Bacillati</taxon>
        <taxon>Bacillota</taxon>
        <taxon>Bacilli</taxon>
        <taxon>Bacillales</taxon>
        <taxon>Bacillaceae</taxon>
        <taxon>Aquibacillus</taxon>
    </lineage>
</organism>
<comment type="subcellular location">
    <subcellularLocation>
        <location evidence="1">Endomembrane system</location>
        <topology evidence="1">Multi-pass membrane protein</topology>
    </subcellularLocation>
</comment>
<proteinExistence type="predicted"/>
<dbReference type="Pfam" id="PF06803">
    <property type="entry name" value="DUF1232"/>
    <property type="match status" value="1"/>
</dbReference>
<sequence>MIRFWRRVKFLFQFNKSIPFLKDFFLSTEVRVTTKLLSLLLIVGYAIFPFDIIPDFFLIFGVLDDVAIASFILQQIVKIAPESLKLKHGLDDKKAR</sequence>
<reference evidence="7 8" key="1">
    <citation type="submission" date="2021-01" db="EMBL/GenBank/DDBJ databases">
        <title>Genomic Encyclopedia of Type Strains, Phase IV (KMG-IV): sequencing the most valuable type-strain genomes for metagenomic binning, comparative biology and taxonomic classification.</title>
        <authorList>
            <person name="Goeker M."/>
        </authorList>
    </citation>
    <scope>NUCLEOTIDE SEQUENCE [LARGE SCALE GENOMIC DNA]</scope>
    <source>
        <strain evidence="7 8">DSM 23711</strain>
    </source>
</reference>
<name>A0ABS2MZ67_9BACI</name>
<evidence type="ECO:0000256" key="2">
    <source>
        <dbReference type="ARBA" id="ARBA00022692"/>
    </source>
</evidence>
<keyword evidence="2 5" id="KW-0812">Transmembrane</keyword>
<evidence type="ECO:0000313" key="8">
    <source>
        <dbReference type="Proteomes" id="UP001296943"/>
    </source>
</evidence>
<dbReference type="InterPro" id="IPR010652">
    <property type="entry name" value="DUF1232"/>
</dbReference>
<feature type="transmembrane region" description="Helical" evidence="5">
    <location>
        <begin position="32"/>
        <end position="50"/>
    </location>
</feature>
<evidence type="ECO:0000256" key="5">
    <source>
        <dbReference type="SAM" id="Phobius"/>
    </source>
</evidence>
<dbReference type="PIRSF" id="PIRSF029962">
    <property type="entry name" value="UCP029962"/>
    <property type="match status" value="1"/>
</dbReference>
<evidence type="ECO:0000313" key="7">
    <source>
        <dbReference type="EMBL" id="MBM7571103.1"/>
    </source>
</evidence>
<keyword evidence="3 5" id="KW-1133">Transmembrane helix</keyword>
<evidence type="ECO:0000256" key="4">
    <source>
        <dbReference type="ARBA" id="ARBA00023136"/>
    </source>
</evidence>
<gene>
    <name evidence="7" type="ORF">JOC48_001586</name>
</gene>
<evidence type="ECO:0000256" key="1">
    <source>
        <dbReference type="ARBA" id="ARBA00004127"/>
    </source>
</evidence>
<dbReference type="RefSeq" id="WP_204498512.1">
    <property type="nucleotide sequence ID" value="NZ_JAFBDR010000007.1"/>
</dbReference>
<dbReference type="InterPro" id="IPR016941">
    <property type="entry name" value="UCP029962"/>
</dbReference>
<keyword evidence="4 5" id="KW-0472">Membrane</keyword>
<evidence type="ECO:0000259" key="6">
    <source>
        <dbReference type="Pfam" id="PF06803"/>
    </source>
</evidence>
<evidence type="ECO:0000256" key="3">
    <source>
        <dbReference type="ARBA" id="ARBA00022989"/>
    </source>
</evidence>
<accession>A0ABS2MZ67</accession>
<protein>
    <submittedName>
        <fullName evidence="7">Uncharacterized membrane protein YkvA (DUF1232 family)</fullName>
    </submittedName>
</protein>
<comment type="caution">
    <text evidence="7">The sequence shown here is derived from an EMBL/GenBank/DDBJ whole genome shotgun (WGS) entry which is preliminary data.</text>
</comment>
<keyword evidence="8" id="KW-1185">Reference proteome</keyword>
<dbReference type="EMBL" id="JAFBDR010000007">
    <property type="protein sequence ID" value="MBM7571103.1"/>
    <property type="molecule type" value="Genomic_DNA"/>
</dbReference>
<dbReference type="Proteomes" id="UP001296943">
    <property type="component" value="Unassembled WGS sequence"/>
</dbReference>
<feature type="domain" description="DUF1232" evidence="6">
    <location>
        <begin position="36"/>
        <end position="71"/>
    </location>
</feature>